<protein>
    <submittedName>
        <fullName evidence="2">Uncharacterized protein</fullName>
    </submittedName>
</protein>
<dbReference type="OrthoDB" id="2333993at2759"/>
<evidence type="ECO:0000313" key="2">
    <source>
        <dbReference type="EMBL" id="KAF9472248.1"/>
    </source>
</evidence>
<dbReference type="Proteomes" id="UP000807469">
    <property type="component" value="Unassembled WGS sequence"/>
</dbReference>
<feature type="region of interest" description="Disordered" evidence="1">
    <location>
        <begin position="470"/>
        <end position="513"/>
    </location>
</feature>
<comment type="caution">
    <text evidence="2">The sequence shown here is derived from an EMBL/GenBank/DDBJ whole genome shotgun (WGS) entry which is preliminary data.</text>
</comment>
<sequence>MAENPEWFLDAADFVSQPNTNVGAVPYPPHLEPPRGWCPARKKDLKDRGGEGWPEGEEPRLRCTFCRRTYAGVNAKSMWRRHVFEKHKIAMANRRDGNLDRPRGRGSGKENRYQAPPRNREETHDSLVSMVVAPQTVPVNVSHKSKFRSGKLIEGTKHRQDQGFNRERSVMQTSVKKNNQETDEDSEIEETTPAKSPPLTPHAEISSDPLSAMARQPDESNVNSPSVLPPVIPESPYNPLQTPSFRHCSPPLPFDQPWRYPSPSHPLHSNTRDLSLTIVTRPLPSPSKVDVNPMTMLAMHSSPLTSTPQRVSVTNFETPVRSKISGSKALRKKQSIKSYLTSPLNDIHRYHSPEQNLGHSLLQRPLVTPQRHARHLSNLSESWFSDSSLDHTSIPLASTNNDPFSIYDSWVNDSHISPAHLPKTRQEPESPVLRSGSLTSSAGLGLGLLEAFAYPSDDFLNDAMETDLKDMLTSPERRKRRSEGKRTALAGLSPAEISPPLKKRRISQETTNL</sequence>
<evidence type="ECO:0000256" key="1">
    <source>
        <dbReference type="SAM" id="MobiDB-lite"/>
    </source>
</evidence>
<dbReference type="EMBL" id="MU155559">
    <property type="protein sequence ID" value="KAF9472248.1"/>
    <property type="molecule type" value="Genomic_DNA"/>
</dbReference>
<dbReference type="AlphaFoldDB" id="A0A9P5YLZ3"/>
<reference evidence="2" key="1">
    <citation type="submission" date="2020-11" db="EMBL/GenBank/DDBJ databases">
        <authorList>
            <consortium name="DOE Joint Genome Institute"/>
            <person name="Ahrendt S."/>
            <person name="Riley R."/>
            <person name="Andreopoulos W."/>
            <person name="Labutti K."/>
            <person name="Pangilinan J."/>
            <person name="Ruiz-Duenas F.J."/>
            <person name="Barrasa J.M."/>
            <person name="Sanchez-Garcia M."/>
            <person name="Camarero S."/>
            <person name="Miyauchi S."/>
            <person name="Serrano A."/>
            <person name="Linde D."/>
            <person name="Babiker R."/>
            <person name="Drula E."/>
            <person name="Ayuso-Fernandez I."/>
            <person name="Pacheco R."/>
            <person name="Padilla G."/>
            <person name="Ferreira P."/>
            <person name="Barriuso J."/>
            <person name="Kellner H."/>
            <person name="Castanera R."/>
            <person name="Alfaro M."/>
            <person name="Ramirez L."/>
            <person name="Pisabarro A.G."/>
            <person name="Kuo A."/>
            <person name="Tritt A."/>
            <person name="Lipzen A."/>
            <person name="He G."/>
            <person name="Yan M."/>
            <person name="Ng V."/>
            <person name="Cullen D."/>
            <person name="Martin F."/>
            <person name="Rosso M.-N."/>
            <person name="Henrissat B."/>
            <person name="Hibbett D."/>
            <person name="Martinez A.T."/>
            <person name="Grigoriev I.V."/>
        </authorList>
    </citation>
    <scope>NUCLEOTIDE SEQUENCE</scope>
    <source>
        <strain evidence="2">CIRM-BRFM 674</strain>
    </source>
</reference>
<keyword evidence="3" id="KW-1185">Reference proteome</keyword>
<evidence type="ECO:0000313" key="3">
    <source>
        <dbReference type="Proteomes" id="UP000807469"/>
    </source>
</evidence>
<accession>A0A9P5YLZ3</accession>
<feature type="region of interest" description="Disordered" evidence="1">
    <location>
        <begin position="94"/>
        <end position="124"/>
    </location>
</feature>
<feature type="compositionally biased region" description="Acidic residues" evidence="1">
    <location>
        <begin position="181"/>
        <end position="190"/>
    </location>
</feature>
<gene>
    <name evidence="2" type="ORF">BDN70DRAFT_844686</name>
</gene>
<feature type="region of interest" description="Disordered" evidence="1">
    <location>
        <begin position="141"/>
        <end position="235"/>
    </location>
</feature>
<name>A0A9P5YLZ3_9AGAR</name>
<organism evidence="2 3">
    <name type="scientific">Pholiota conissans</name>
    <dbReference type="NCBI Taxonomy" id="109636"/>
    <lineage>
        <taxon>Eukaryota</taxon>
        <taxon>Fungi</taxon>
        <taxon>Dikarya</taxon>
        <taxon>Basidiomycota</taxon>
        <taxon>Agaricomycotina</taxon>
        <taxon>Agaricomycetes</taxon>
        <taxon>Agaricomycetidae</taxon>
        <taxon>Agaricales</taxon>
        <taxon>Agaricineae</taxon>
        <taxon>Strophariaceae</taxon>
        <taxon>Pholiota</taxon>
    </lineage>
</organism>
<proteinExistence type="predicted"/>
<feature type="compositionally biased region" description="Basic and acidic residues" evidence="1">
    <location>
        <begin position="154"/>
        <end position="169"/>
    </location>
</feature>